<gene>
    <name evidence="2" type="ORF">LY79DRAFT_546741</name>
</gene>
<reference evidence="2" key="1">
    <citation type="submission" date="2021-06" db="EMBL/GenBank/DDBJ databases">
        <title>Comparative genomics, transcriptomics and evolutionary studies reveal genomic signatures of adaptation to plant cell wall in hemibiotrophic fungi.</title>
        <authorList>
            <consortium name="DOE Joint Genome Institute"/>
            <person name="Baroncelli R."/>
            <person name="Diaz J.F."/>
            <person name="Benocci T."/>
            <person name="Peng M."/>
            <person name="Battaglia E."/>
            <person name="Haridas S."/>
            <person name="Andreopoulos W."/>
            <person name="Labutti K."/>
            <person name="Pangilinan J."/>
            <person name="Floch G.L."/>
            <person name="Makela M.R."/>
            <person name="Henrissat B."/>
            <person name="Grigoriev I.V."/>
            <person name="Crouch J.A."/>
            <person name="De Vries R.P."/>
            <person name="Sukno S.A."/>
            <person name="Thon M.R."/>
        </authorList>
    </citation>
    <scope>NUCLEOTIDE SEQUENCE</scope>
    <source>
        <strain evidence="2">CBS 125086</strain>
    </source>
</reference>
<evidence type="ECO:0000313" key="2">
    <source>
        <dbReference type="EMBL" id="KAK1595557.1"/>
    </source>
</evidence>
<sequence>MATPHFVWLMLLCFVIDEIPLPYILNHGMDQESQAAVIGIEHTIHGRRSAGICGNPMSLSAAVNHDRPSQTPFVSQVCFPRSVTPI</sequence>
<dbReference type="AlphaFoldDB" id="A0AAD8Q5M9"/>
<protein>
    <recommendedName>
        <fullName evidence="4">Secreted protein</fullName>
    </recommendedName>
</protein>
<dbReference type="Proteomes" id="UP001230504">
    <property type="component" value="Unassembled WGS sequence"/>
</dbReference>
<keyword evidence="1" id="KW-0732">Signal</keyword>
<evidence type="ECO:0008006" key="4">
    <source>
        <dbReference type="Google" id="ProtNLM"/>
    </source>
</evidence>
<keyword evidence="3" id="KW-1185">Reference proteome</keyword>
<evidence type="ECO:0000256" key="1">
    <source>
        <dbReference type="SAM" id="SignalP"/>
    </source>
</evidence>
<name>A0AAD8Q5M9_9PEZI</name>
<dbReference type="EMBL" id="JAHLJV010000015">
    <property type="protein sequence ID" value="KAK1595557.1"/>
    <property type="molecule type" value="Genomic_DNA"/>
</dbReference>
<organism evidence="2 3">
    <name type="scientific">Colletotrichum navitas</name>
    <dbReference type="NCBI Taxonomy" id="681940"/>
    <lineage>
        <taxon>Eukaryota</taxon>
        <taxon>Fungi</taxon>
        <taxon>Dikarya</taxon>
        <taxon>Ascomycota</taxon>
        <taxon>Pezizomycotina</taxon>
        <taxon>Sordariomycetes</taxon>
        <taxon>Hypocreomycetidae</taxon>
        <taxon>Glomerellales</taxon>
        <taxon>Glomerellaceae</taxon>
        <taxon>Colletotrichum</taxon>
        <taxon>Colletotrichum graminicola species complex</taxon>
    </lineage>
</organism>
<feature type="chain" id="PRO_5042146029" description="Secreted protein" evidence="1">
    <location>
        <begin position="19"/>
        <end position="86"/>
    </location>
</feature>
<proteinExistence type="predicted"/>
<dbReference type="GeneID" id="85441497"/>
<dbReference type="RefSeq" id="XP_060416569.1">
    <property type="nucleotide sequence ID" value="XM_060557257.1"/>
</dbReference>
<comment type="caution">
    <text evidence="2">The sequence shown here is derived from an EMBL/GenBank/DDBJ whole genome shotgun (WGS) entry which is preliminary data.</text>
</comment>
<feature type="signal peptide" evidence="1">
    <location>
        <begin position="1"/>
        <end position="18"/>
    </location>
</feature>
<accession>A0AAD8Q5M9</accession>
<evidence type="ECO:0000313" key="3">
    <source>
        <dbReference type="Proteomes" id="UP001230504"/>
    </source>
</evidence>